<dbReference type="PANTHER" id="PTHR10828:SF38">
    <property type="entry name" value="ARSENICAL-RESISTANCE PROTEIN 2-RELATED"/>
    <property type="match status" value="1"/>
</dbReference>
<dbReference type="InterPro" id="IPR001763">
    <property type="entry name" value="Rhodanese-like_dom"/>
</dbReference>
<gene>
    <name evidence="2" type="ORF">INT43_000227</name>
</gene>
<dbReference type="AlphaFoldDB" id="A0A8H7PFA1"/>
<protein>
    <recommendedName>
        <fullName evidence="1">Rhodanese domain-containing protein</fullName>
    </recommendedName>
</protein>
<evidence type="ECO:0000259" key="1">
    <source>
        <dbReference type="PROSITE" id="PS50206"/>
    </source>
</evidence>
<dbReference type="GO" id="GO:0005634">
    <property type="term" value="C:nucleus"/>
    <property type="evidence" value="ECO:0007669"/>
    <property type="project" value="TreeGrafter"/>
</dbReference>
<dbReference type="GO" id="GO:0004725">
    <property type="term" value="F:protein tyrosine phosphatase activity"/>
    <property type="evidence" value="ECO:0007669"/>
    <property type="project" value="TreeGrafter"/>
</dbReference>
<keyword evidence="3" id="KW-1185">Reference proteome</keyword>
<comment type="caution">
    <text evidence="2">The sequence shown here is derived from an EMBL/GenBank/DDBJ whole genome shotgun (WGS) entry which is preliminary data.</text>
</comment>
<dbReference type="OrthoDB" id="102559at2759"/>
<organism evidence="2 3">
    <name type="scientific">Mortierella isabellina</name>
    <name type="common">Filamentous fungus</name>
    <name type="synonym">Umbelopsis isabellina</name>
    <dbReference type="NCBI Taxonomy" id="91625"/>
    <lineage>
        <taxon>Eukaryota</taxon>
        <taxon>Fungi</taxon>
        <taxon>Fungi incertae sedis</taxon>
        <taxon>Mucoromycota</taxon>
        <taxon>Mucoromycotina</taxon>
        <taxon>Umbelopsidomycetes</taxon>
        <taxon>Umbelopsidales</taxon>
        <taxon>Umbelopsidaceae</taxon>
        <taxon>Umbelopsis</taxon>
    </lineage>
</organism>
<dbReference type="PROSITE" id="PS50206">
    <property type="entry name" value="RHODANESE_3"/>
    <property type="match status" value="1"/>
</dbReference>
<dbReference type="Pfam" id="PF00581">
    <property type="entry name" value="Rhodanese"/>
    <property type="match status" value="1"/>
</dbReference>
<dbReference type="Gene3D" id="3.40.250.10">
    <property type="entry name" value="Rhodanese-like domain"/>
    <property type="match status" value="1"/>
</dbReference>
<dbReference type="InterPro" id="IPR036873">
    <property type="entry name" value="Rhodanese-like_dom_sf"/>
</dbReference>
<sequence length="157" mass="17758">MSYAAPLVKDTELLKLIKDKTKVPKKDYVVIDVRDHDFTGGNIPGAVNIPSRVFVDNVHKTIEDYKDVPQVYFHCALSQSRADNISKLGLFMITGPKAARIYNESKNLHGIKSDQKVAVLQGGFEQWYIKHRKDSSLIENHDPEALKGLLFEYGVEE</sequence>
<feature type="domain" description="Rhodanese" evidence="1">
    <location>
        <begin position="24"/>
        <end position="136"/>
    </location>
</feature>
<evidence type="ECO:0000313" key="2">
    <source>
        <dbReference type="EMBL" id="KAG2172877.1"/>
    </source>
</evidence>
<dbReference type="SUPFAM" id="SSF52821">
    <property type="entry name" value="Rhodanese/Cell cycle control phosphatase"/>
    <property type="match status" value="1"/>
</dbReference>
<name>A0A8H7PFA1_MORIS</name>
<dbReference type="EMBL" id="JAEPQZ010000016">
    <property type="protein sequence ID" value="KAG2172877.1"/>
    <property type="molecule type" value="Genomic_DNA"/>
</dbReference>
<accession>A0A8H7PFA1</accession>
<proteinExistence type="predicted"/>
<dbReference type="GO" id="GO:0005737">
    <property type="term" value="C:cytoplasm"/>
    <property type="evidence" value="ECO:0007669"/>
    <property type="project" value="TreeGrafter"/>
</dbReference>
<dbReference type="PANTHER" id="PTHR10828">
    <property type="entry name" value="M-PHASE INDUCER PHOSPHATASE DUAL SPECIFICITY PHOSPHATASE CDC25"/>
    <property type="match status" value="1"/>
</dbReference>
<reference evidence="2" key="1">
    <citation type="submission" date="2020-12" db="EMBL/GenBank/DDBJ databases">
        <title>Metabolic potential, ecology and presence of endohyphal bacteria is reflected in genomic diversity of Mucoromycotina.</title>
        <authorList>
            <person name="Muszewska A."/>
            <person name="Okrasinska A."/>
            <person name="Steczkiewicz K."/>
            <person name="Drgas O."/>
            <person name="Orlowska M."/>
            <person name="Perlinska-Lenart U."/>
            <person name="Aleksandrzak-Piekarczyk T."/>
            <person name="Szatraj K."/>
            <person name="Zielenkiewicz U."/>
            <person name="Pilsyk S."/>
            <person name="Malc E."/>
            <person name="Mieczkowski P."/>
            <person name="Kruszewska J.S."/>
            <person name="Biernat P."/>
            <person name="Pawlowska J."/>
        </authorList>
    </citation>
    <scope>NUCLEOTIDE SEQUENCE</scope>
    <source>
        <strain evidence="2">WA0000067209</strain>
    </source>
</reference>
<dbReference type="Proteomes" id="UP000654370">
    <property type="component" value="Unassembled WGS sequence"/>
</dbReference>
<evidence type="ECO:0000313" key="3">
    <source>
        <dbReference type="Proteomes" id="UP000654370"/>
    </source>
</evidence>
<dbReference type="SMART" id="SM00450">
    <property type="entry name" value="RHOD"/>
    <property type="match status" value="1"/>
</dbReference>